<dbReference type="Proteomes" id="UP000076962">
    <property type="component" value="Unassembled WGS sequence"/>
</dbReference>
<evidence type="ECO:0000313" key="3">
    <source>
        <dbReference type="Proteomes" id="UP000076962"/>
    </source>
</evidence>
<proteinExistence type="predicted"/>
<keyword evidence="1" id="KW-0175">Coiled coil</keyword>
<accession>A0A176S6Z1</accession>
<dbReference type="AlphaFoldDB" id="A0A176S6Z1"/>
<gene>
    <name evidence="2" type="ORF">THIOM_000350</name>
</gene>
<organism evidence="2 3">
    <name type="scientific">Candidatus Thiomargarita nelsonii</name>
    <dbReference type="NCBI Taxonomy" id="1003181"/>
    <lineage>
        <taxon>Bacteria</taxon>
        <taxon>Pseudomonadati</taxon>
        <taxon>Pseudomonadota</taxon>
        <taxon>Gammaproteobacteria</taxon>
        <taxon>Thiotrichales</taxon>
        <taxon>Thiotrichaceae</taxon>
        <taxon>Thiomargarita</taxon>
    </lineage>
</organism>
<feature type="coiled-coil region" evidence="1">
    <location>
        <begin position="61"/>
        <end position="109"/>
    </location>
</feature>
<keyword evidence="3" id="KW-1185">Reference proteome</keyword>
<name>A0A176S6Z1_9GAMM</name>
<evidence type="ECO:0000256" key="1">
    <source>
        <dbReference type="SAM" id="Coils"/>
    </source>
</evidence>
<comment type="caution">
    <text evidence="2">The sequence shown here is derived from an EMBL/GenBank/DDBJ whole genome shotgun (WGS) entry which is preliminary data.</text>
</comment>
<evidence type="ECO:0000313" key="2">
    <source>
        <dbReference type="EMBL" id="OAD23805.1"/>
    </source>
</evidence>
<sequence length="113" mass="12867">MEFYRLGAKGVYVPIERVDEDLIQSSVLPGFQFRISDLFNKPSPEEMIDDPVYQGFVLPGYSEAKKMVQRAQRRALKAEQRIQVEAQRAQVEAQRAQAAEAEIARLKALLAEK</sequence>
<protein>
    <submittedName>
        <fullName evidence="2">Uncharacterized protein</fullName>
    </submittedName>
</protein>
<dbReference type="EMBL" id="LUTY01000153">
    <property type="protein sequence ID" value="OAD23805.1"/>
    <property type="molecule type" value="Genomic_DNA"/>
</dbReference>
<reference evidence="2 3" key="1">
    <citation type="submission" date="2016-05" db="EMBL/GenBank/DDBJ databases">
        <title>Single-cell genome of chain-forming Candidatus Thiomargarita nelsonii and comparison to other large sulfur-oxidizing bacteria.</title>
        <authorList>
            <person name="Winkel M."/>
            <person name="Salman V."/>
            <person name="Woyke T."/>
            <person name="Schulz-Vogt H."/>
            <person name="Richter M."/>
            <person name="Flood B."/>
            <person name="Bailey J."/>
            <person name="Amann R."/>
            <person name="Mussmann M."/>
        </authorList>
    </citation>
    <scope>NUCLEOTIDE SEQUENCE [LARGE SCALE GENOMIC DNA]</scope>
    <source>
        <strain evidence="2 3">THI036</strain>
    </source>
</reference>